<dbReference type="GO" id="GO:0005886">
    <property type="term" value="C:plasma membrane"/>
    <property type="evidence" value="ECO:0007669"/>
    <property type="project" value="UniProtKB-SubCell"/>
</dbReference>
<reference evidence="8" key="1">
    <citation type="submission" date="2016-10" db="EMBL/GenBank/DDBJ databases">
        <authorList>
            <person name="Varghese N."/>
            <person name="Submissions S."/>
        </authorList>
    </citation>
    <scope>NUCLEOTIDE SEQUENCE [LARGE SCALE GENOMIC DNA]</scope>
    <source>
        <strain evidence="8">DSM 19183</strain>
    </source>
</reference>
<dbReference type="GO" id="GO:0047355">
    <property type="term" value="F:CDP-glycerol glycerophosphotransferase activity"/>
    <property type="evidence" value="ECO:0007669"/>
    <property type="project" value="InterPro"/>
</dbReference>
<dbReference type="SUPFAM" id="SSF53756">
    <property type="entry name" value="UDP-Glycosyltransferase/glycogen phosphorylase"/>
    <property type="match status" value="1"/>
</dbReference>
<dbReference type="Pfam" id="PF04464">
    <property type="entry name" value="Glyphos_transf"/>
    <property type="match status" value="1"/>
</dbReference>
<dbReference type="PANTHER" id="PTHR37316:SF3">
    <property type="entry name" value="TEICHOIC ACID GLYCEROL-PHOSPHATE TRANSFERASE"/>
    <property type="match status" value="1"/>
</dbReference>
<proteinExistence type="inferred from homology"/>
<keyword evidence="4 7" id="KW-0808">Transferase</keyword>
<gene>
    <name evidence="7" type="ORF">SAMN04488099_11537</name>
</gene>
<dbReference type="RefSeq" id="WP_170231041.1">
    <property type="nucleotide sequence ID" value="NZ_BJYC01000017.1"/>
</dbReference>
<dbReference type="PANTHER" id="PTHR37316">
    <property type="entry name" value="TEICHOIC ACID GLYCEROL-PHOSPHATE PRIMASE"/>
    <property type="match status" value="1"/>
</dbReference>
<dbReference type="AlphaFoldDB" id="A0A1H7NMP9"/>
<dbReference type="Gene3D" id="3.40.50.12580">
    <property type="match status" value="1"/>
</dbReference>
<comment type="subcellular location">
    <subcellularLocation>
        <location evidence="1">Cell membrane</location>
        <topology evidence="1">Peripheral membrane protein</topology>
    </subcellularLocation>
</comment>
<evidence type="ECO:0000256" key="2">
    <source>
        <dbReference type="ARBA" id="ARBA00010488"/>
    </source>
</evidence>
<dbReference type="InterPro" id="IPR043149">
    <property type="entry name" value="TagF_N"/>
</dbReference>
<evidence type="ECO:0000256" key="6">
    <source>
        <dbReference type="ARBA" id="ARBA00023136"/>
    </source>
</evidence>
<keyword evidence="6" id="KW-0472">Membrane</keyword>
<dbReference type="Proteomes" id="UP000199081">
    <property type="component" value="Unassembled WGS sequence"/>
</dbReference>
<accession>A0A1H7NMP9</accession>
<dbReference type="Gene3D" id="3.40.50.11820">
    <property type="match status" value="1"/>
</dbReference>
<keyword evidence="3" id="KW-1003">Cell membrane</keyword>
<organism evidence="7 8">
    <name type="scientific">Alkalibacterium pelagium</name>
    <dbReference type="NCBI Taxonomy" id="426702"/>
    <lineage>
        <taxon>Bacteria</taxon>
        <taxon>Bacillati</taxon>
        <taxon>Bacillota</taxon>
        <taxon>Bacilli</taxon>
        <taxon>Lactobacillales</taxon>
        <taxon>Carnobacteriaceae</taxon>
        <taxon>Alkalibacterium</taxon>
    </lineage>
</organism>
<name>A0A1H7NMP9_9LACT</name>
<evidence type="ECO:0000313" key="8">
    <source>
        <dbReference type="Proteomes" id="UP000199081"/>
    </source>
</evidence>
<evidence type="ECO:0000256" key="5">
    <source>
        <dbReference type="ARBA" id="ARBA00022944"/>
    </source>
</evidence>
<keyword evidence="5" id="KW-0777">Teichoic acid biosynthesis</keyword>
<dbReference type="GO" id="GO:0019350">
    <property type="term" value="P:teichoic acid biosynthetic process"/>
    <property type="evidence" value="ECO:0007669"/>
    <property type="project" value="UniProtKB-KW"/>
</dbReference>
<evidence type="ECO:0000256" key="1">
    <source>
        <dbReference type="ARBA" id="ARBA00004202"/>
    </source>
</evidence>
<comment type="similarity">
    <text evidence="2">Belongs to the CDP-glycerol glycerophosphotransferase family.</text>
</comment>
<evidence type="ECO:0000256" key="4">
    <source>
        <dbReference type="ARBA" id="ARBA00022679"/>
    </source>
</evidence>
<protein>
    <submittedName>
        <fullName evidence="7">CDP-glycerol glycerophosphotransferase</fullName>
    </submittedName>
</protein>
<evidence type="ECO:0000313" key="7">
    <source>
        <dbReference type="EMBL" id="SEL24681.1"/>
    </source>
</evidence>
<dbReference type="InterPro" id="IPR051612">
    <property type="entry name" value="Teichoic_Acid_Biosynth"/>
</dbReference>
<dbReference type="STRING" id="426702.SAMN04488099_11537"/>
<dbReference type="InterPro" id="IPR007554">
    <property type="entry name" value="Glycerophosphate_synth"/>
</dbReference>
<keyword evidence="8" id="KW-1185">Reference proteome</keyword>
<sequence>MNLIRHVKHTIFYTYMYLCNKIFPLKKKVVFSSFNGKTYSDNPKVITEALHQIDPDTSIVWIFKDPEGKKIDLPAYIKTVKSHSLKALYELATAAVWVDNFEKPVYLYKSRNQKYIQTYHGDRAFKKILYDVRTLLPNGHYKEGDLFEEKNLDLALSGSDYGDRHYRSAFNYKGEILKKGCPRNDRLINRDLNREQKIKERLSLDEETGVVLYAPTLRKSAVKSNGAQSVTDIDLEQVVSTLEESTHRKWVLLIRAHSAVGKLGGIPESVQYIDVSGYEDMNDLLSISDILITDYSSSAGDFALLNRLIILYQNDRKDYMEKDRALYFKMEDSPYLVAENQKELTELLSNYEQIDTEQNCKEILEFYGCKETGKAAQFTVEYIMSHLRTSNLNRGEAE</sequence>
<evidence type="ECO:0000256" key="3">
    <source>
        <dbReference type="ARBA" id="ARBA00022475"/>
    </source>
</evidence>
<dbReference type="InterPro" id="IPR043148">
    <property type="entry name" value="TagF_C"/>
</dbReference>
<dbReference type="EMBL" id="FNZU01000015">
    <property type="protein sequence ID" value="SEL24681.1"/>
    <property type="molecule type" value="Genomic_DNA"/>
</dbReference>